<accession>A0ABR2DXN7</accession>
<sequence length="221" mass="24512">MDLVDCFRSNLSQQVMVAWAKGGWSTKFAFVCWLLWNHINKRVFDGFFFEHETILQECDRWLKDLDLSGHVGRAMLQSPGFNACHQSGWLRPALGWVKGDADGAVDLHSGYATCVCVGGYCATLMAIGVWVFLGVWVEIETGNSEVHAIFSGKSMAFHGNSVVQVVHSLIALDWVVRFSIVSRDHNRVADVLAKLSRGQPVSETLYAAPPSSVHELLTTDK</sequence>
<protein>
    <recommendedName>
        <fullName evidence="1">RNase H type-1 domain-containing protein</fullName>
    </recommendedName>
</protein>
<evidence type="ECO:0000259" key="1">
    <source>
        <dbReference type="Pfam" id="PF13456"/>
    </source>
</evidence>
<evidence type="ECO:0000313" key="3">
    <source>
        <dbReference type="Proteomes" id="UP001472677"/>
    </source>
</evidence>
<reference evidence="2 3" key="1">
    <citation type="journal article" date="2024" name="G3 (Bethesda)">
        <title>Genome assembly of Hibiscus sabdariffa L. provides insights into metabolisms of medicinal natural products.</title>
        <authorList>
            <person name="Kim T."/>
        </authorList>
    </citation>
    <scope>NUCLEOTIDE SEQUENCE [LARGE SCALE GENOMIC DNA]</scope>
    <source>
        <strain evidence="2">TK-2024</strain>
        <tissue evidence="2">Old leaves</tissue>
    </source>
</reference>
<dbReference type="InterPro" id="IPR002156">
    <property type="entry name" value="RNaseH_domain"/>
</dbReference>
<proteinExistence type="predicted"/>
<dbReference type="Proteomes" id="UP001472677">
    <property type="component" value="Unassembled WGS sequence"/>
</dbReference>
<organism evidence="2 3">
    <name type="scientific">Hibiscus sabdariffa</name>
    <name type="common">roselle</name>
    <dbReference type="NCBI Taxonomy" id="183260"/>
    <lineage>
        <taxon>Eukaryota</taxon>
        <taxon>Viridiplantae</taxon>
        <taxon>Streptophyta</taxon>
        <taxon>Embryophyta</taxon>
        <taxon>Tracheophyta</taxon>
        <taxon>Spermatophyta</taxon>
        <taxon>Magnoliopsida</taxon>
        <taxon>eudicotyledons</taxon>
        <taxon>Gunneridae</taxon>
        <taxon>Pentapetalae</taxon>
        <taxon>rosids</taxon>
        <taxon>malvids</taxon>
        <taxon>Malvales</taxon>
        <taxon>Malvaceae</taxon>
        <taxon>Malvoideae</taxon>
        <taxon>Hibiscus</taxon>
    </lineage>
</organism>
<gene>
    <name evidence="2" type="ORF">V6N12_061648</name>
</gene>
<keyword evidence="3" id="KW-1185">Reference proteome</keyword>
<name>A0ABR2DXN7_9ROSI</name>
<feature type="domain" description="RNase H type-1" evidence="1">
    <location>
        <begin position="95"/>
        <end position="195"/>
    </location>
</feature>
<evidence type="ECO:0000313" key="2">
    <source>
        <dbReference type="EMBL" id="KAK8548742.1"/>
    </source>
</evidence>
<dbReference type="Pfam" id="PF13456">
    <property type="entry name" value="RVT_3"/>
    <property type="match status" value="1"/>
</dbReference>
<comment type="caution">
    <text evidence="2">The sequence shown here is derived from an EMBL/GenBank/DDBJ whole genome shotgun (WGS) entry which is preliminary data.</text>
</comment>
<dbReference type="EMBL" id="JBBPBM010000021">
    <property type="protein sequence ID" value="KAK8548742.1"/>
    <property type="molecule type" value="Genomic_DNA"/>
</dbReference>